<dbReference type="NCBIfam" id="TIGR02353">
    <property type="entry name" value="NRPS_term_dom"/>
    <property type="match status" value="1"/>
</dbReference>
<dbReference type="SUPFAM" id="SSF51161">
    <property type="entry name" value="Trimeric LpxA-like enzymes"/>
    <property type="match status" value="2"/>
</dbReference>
<dbReference type="OrthoDB" id="2472181at2"/>
<dbReference type="InterPro" id="IPR009081">
    <property type="entry name" value="PP-bd_ACP"/>
</dbReference>
<organism evidence="4 5">
    <name type="scientific">Actinomadura rudentiformis</name>
    <dbReference type="NCBI Taxonomy" id="359158"/>
    <lineage>
        <taxon>Bacteria</taxon>
        <taxon>Bacillati</taxon>
        <taxon>Actinomycetota</taxon>
        <taxon>Actinomycetes</taxon>
        <taxon>Streptosporangiales</taxon>
        <taxon>Thermomonosporaceae</taxon>
        <taxon>Actinomadura</taxon>
    </lineage>
</organism>
<accession>A0A6H9Z3K8</accession>
<dbReference type="Gene3D" id="2.160.10.10">
    <property type="entry name" value="Hexapeptide repeat proteins"/>
    <property type="match status" value="2"/>
</dbReference>
<feature type="transmembrane region" description="Helical" evidence="2">
    <location>
        <begin position="97"/>
        <end position="115"/>
    </location>
</feature>
<dbReference type="SUPFAM" id="SSF47336">
    <property type="entry name" value="ACP-like"/>
    <property type="match status" value="1"/>
</dbReference>
<dbReference type="Gene3D" id="1.10.1200.10">
    <property type="entry name" value="ACP-like"/>
    <property type="match status" value="1"/>
</dbReference>
<evidence type="ECO:0000313" key="5">
    <source>
        <dbReference type="Proteomes" id="UP000468735"/>
    </source>
</evidence>
<keyword evidence="2" id="KW-1133">Transmembrane helix</keyword>
<dbReference type="EMBL" id="WBMT01000006">
    <property type="protein sequence ID" value="KAB2349209.1"/>
    <property type="molecule type" value="Genomic_DNA"/>
</dbReference>
<feature type="domain" description="Carrier" evidence="3">
    <location>
        <begin position="1"/>
        <end position="66"/>
    </location>
</feature>
<dbReference type="Pfam" id="PF00550">
    <property type="entry name" value="PP-binding"/>
    <property type="match status" value="1"/>
</dbReference>
<dbReference type="PROSITE" id="PS50075">
    <property type="entry name" value="CARRIER"/>
    <property type="match status" value="1"/>
</dbReference>
<feature type="region of interest" description="Disordered" evidence="1">
    <location>
        <begin position="781"/>
        <end position="838"/>
    </location>
</feature>
<dbReference type="InterPro" id="IPR036736">
    <property type="entry name" value="ACP-like_sf"/>
</dbReference>
<feature type="transmembrane region" description="Helical" evidence="2">
    <location>
        <begin position="127"/>
        <end position="153"/>
    </location>
</feature>
<feature type="transmembrane region" description="Helical" evidence="2">
    <location>
        <begin position="616"/>
        <end position="639"/>
    </location>
</feature>
<gene>
    <name evidence="4" type="ORF">F8566_15230</name>
</gene>
<keyword evidence="2" id="KW-0812">Transmembrane</keyword>
<dbReference type="PANTHER" id="PTHR43300:SF11">
    <property type="entry name" value="ACETYLTRANSFERASE RV3034C-RELATED"/>
    <property type="match status" value="1"/>
</dbReference>
<sequence>MLADVVRVEQVPVDGHFFDDLGADSLVMAHFCARVRKQADLPSVSMRDIYRYPTVRSLATALADAGPTPVKSPAPAPIEVAAPVGTLPYVLCGTLQFLIFLGYSYLAALVAARGYEWISAGSGSIGIYLRSVVFGGASFLGVCILPILAKWILIGRWKPRQIRIWSLAYVRFWTVKTLVRSNPLALFAGSPLYVLYIRALGAKVGRGVAIFSRHVPVCTDLLTVGDGTVIRKDSYFNGYRAHAGLIQTGAVTLGSDVVVSESTVIDIETSMGDGAQLGHASSLLAGQAVPDGEHWHGTPGQRTDVDFLECDPTGCGTLRRAVYTVSQLLSVILVYVPLGIGGLAMLLAEVPKLNALMGEGALALTGWRFYLDALAMSFVLFFGSVLVGLVVVCTVPRVLNLAIKADKVYPLYGFHYGVHRTIVRLTNVKFLSNLFGDSSYIVHYLRGIGYDLGKVVQTGANFGGNVKHESPYLSSVGSGTMVADALSMMNADFSSTSFRVSRASIGAHNFLGNGVAYPSKGKTGDNCLLATKVMVPIDGKVRENVGLLGSPAFEIPRSVERDSSFDHLKTGEEFRRRLAAKNRHNIASIGLCLLTRWMFVFVTILLAGIAADLYHALGAAVIALGIVSTLLSGAAYWVLVERVVTGFKPLPVLLCSIYEPAMWRHERYWKVPSMSYLAAFVGTPFINVILRRLGARVGRRVFNDGCGMPERALVAIGDGCTLNEMSTIQCHSQEDGTFKSDHSTLGSQVTLGIGAHVHYGVTIGDCAVLTAGCFLMKGEEVPPHERWGGNPARGMRDAHNQAPAALNGQRNHLAQRAQPAGRPEANGPSATVSGGKVQ</sequence>
<comment type="caution">
    <text evidence="4">The sequence shown here is derived from an EMBL/GenBank/DDBJ whole genome shotgun (WGS) entry which is preliminary data.</text>
</comment>
<evidence type="ECO:0000259" key="3">
    <source>
        <dbReference type="PROSITE" id="PS50075"/>
    </source>
</evidence>
<feature type="transmembrane region" description="Helical" evidence="2">
    <location>
        <begin position="328"/>
        <end position="347"/>
    </location>
</feature>
<dbReference type="AlphaFoldDB" id="A0A6H9Z3K8"/>
<reference evidence="4 5" key="1">
    <citation type="submission" date="2019-09" db="EMBL/GenBank/DDBJ databases">
        <title>Actinomadura physcomitrii sp. nov., a novel actinomycete isolated from moss [Physcomitrium sphaericum (Ludw) Fuernr].</title>
        <authorList>
            <person name="Zhuang X."/>
            <person name="Liu C."/>
        </authorList>
    </citation>
    <scope>NUCLEOTIDE SEQUENCE [LARGE SCALE GENOMIC DNA]</scope>
    <source>
        <strain evidence="4 5">HMC1</strain>
    </source>
</reference>
<dbReference type="InterPro" id="IPR050179">
    <property type="entry name" value="Trans_hexapeptide_repeat"/>
</dbReference>
<protein>
    <submittedName>
        <fullName evidence="4">Peptide synthetase</fullName>
    </submittedName>
</protein>
<name>A0A6H9Z3K8_9ACTN</name>
<dbReference type="InterPro" id="IPR011004">
    <property type="entry name" value="Trimer_LpxA-like_sf"/>
</dbReference>
<evidence type="ECO:0000256" key="1">
    <source>
        <dbReference type="SAM" id="MobiDB-lite"/>
    </source>
</evidence>
<dbReference type="PANTHER" id="PTHR43300">
    <property type="entry name" value="ACETYLTRANSFERASE"/>
    <property type="match status" value="1"/>
</dbReference>
<keyword evidence="2" id="KW-0472">Membrane</keyword>
<dbReference type="Proteomes" id="UP000468735">
    <property type="component" value="Unassembled WGS sequence"/>
</dbReference>
<feature type="transmembrane region" description="Helical" evidence="2">
    <location>
        <begin position="586"/>
        <end position="610"/>
    </location>
</feature>
<feature type="transmembrane region" description="Helical" evidence="2">
    <location>
        <begin position="367"/>
        <end position="395"/>
    </location>
</feature>
<evidence type="ECO:0000256" key="2">
    <source>
        <dbReference type="SAM" id="Phobius"/>
    </source>
</evidence>
<keyword evidence="5" id="KW-1185">Reference proteome</keyword>
<feature type="transmembrane region" description="Helical" evidence="2">
    <location>
        <begin position="669"/>
        <end position="690"/>
    </location>
</feature>
<evidence type="ECO:0000313" key="4">
    <source>
        <dbReference type="EMBL" id="KAB2349209.1"/>
    </source>
</evidence>
<proteinExistence type="predicted"/>
<dbReference type="InterPro" id="IPR012728">
    <property type="entry name" value="Pls/PosA_C"/>
</dbReference>